<dbReference type="PROSITE" id="PS50206">
    <property type="entry name" value="RHODANESE_3"/>
    <property type="match status" value="1"/>
</dbReference>
<evidence type="ECO:0000313" key="4">
    <source>
        <dbReference type="Proteomes" id="UP000316270"/>
    </source>
</evidence>
<dbReference type="Gene3D" id="3.40.250.10">
    <property type="entry name" value="Rhodanese-like domain"/>
    <property type="match status" value="1"/>
</dbReference>
<accession>A0A517LAD7</accession>
<dbReference type="CDD" id="cd00158">
    <property type="entry name" value="RHOD"/>
    <property type="match status" value="1"/>
</dbReference>
<dbReference type="Gene3D" id="3.40.50.1100">
    <property type="match status" value="2"/>
</dbReference>
<evidence type="ECO:0000313" key="3">
    <source>
        <dbReference type="EMBL" id="QDS72599.1"/>
    </source>
</evidence>
<dbReference type="InterPro" id="IPR036873">
    <property type="entry name" value="Rhodanese-like_dom_sf"/>
</dbReference>
<feature type="region of interest" description="Disordered" evidence="1">
    <location>
        <begin position="370"/>
        <end position="397"/>
    </location>
</feature>
<proteinExistence type="predicted"/>
<sequence length="506" mass="56595">MAEIPFNNVFKGPDSVINYFDPDLQPPLPLVELPAKLNHFRRDGVRIYAKMLTATPAQNVKVLPALNMLLHEPRAANKSIVEASSGSTALSLGMAARVLWDNEDVCAHLTNKKHPDQLRTLQFFGLKISLYGGLAQQEPVDPRGVMSRLRRLAKKDDQIIYPGQYDNEHNWKSHVRWTGPQIFKQLPEIDIFCTTVGTGGCITGTGVYLKSQKPSVKVVGVCNVFGDPTPGPRHFPGFESSQFPWRETIDSFQHVASVESYEKSMQLSREGIICGPSSGEALCGLFDYLQKEKDAGTLKNLADERTGEISCVFICCDLPYQYMDNYFQKLGEDKFPPIYNKILMSCDQDKYDERWELTPEQTTKLLTRASRTKRGPRPCARPSCRTKPSCHSSGTSKATILDLRQKQDFDKEHMCGSTSSPLKQLNERTGDIFSDANALHMHWKNLKNKFDTESPRLGSKNLSLLVLCYDGETSRLAVSILRAMGYSAFSVFGGYAALVGCSKARK</sequence>
<keyword evidence="4" id="KW-1185">Reference proteome</keyword>
<dbReference type="InterPro" id="IPR001763">
    <property type="entry name" value="Rhodanese-like_dom"/>
</dbReference>
<dbReference type="Proteomes" id="UP000316270">
    <property type="component" value="Chromosome 8"/>
</dbReference>
<evidence type="ECO:0000259" key="2">
    <source>
        <dbReference type="PROSITE" id="PS50206"/>
    </source>
</evidence>
<dbReference type="InterPro" id="IPR036052">
    <property type="entry name" value="TrpB-like_PALP_sf"/>
</dbReference>
<dbReference type="AlphaFoldDB" id="A0A517LAD7"/>
<dbReference type="PANTHER" id="PTHR10314">
    <property type="entry name" value="CYSTATHIONINE BETA-SYNTHASE"/>
    <property type="match status" value="1"/>
</dbReference>
<dbReference type="STRING" id="50376.A0A517LAD7"/>
<name>A0A517LAD7_9PEZI</name>
<gene>
    <name evidence="3" type="ORF">FKW77_001460</name>
</gene>
<dbReference type="Pfam" id="PF00291">
    <property type="entry name" value="PALP"/>
    <property type="match status" value="1"/>
</dbReference>
<protein>
    <recommendedName>
        <fullName evidence="2">Rhodanese domain-containing protein</fullName>
    </recommendedName>
</protein>
<dbReference type="OrthoDB" id="10259545at2759"/>
<feature type="domain" description="Rhodanese" evidence="2">
    <location>
        <begin position="394"/>
        <end position="503"/>
    </location>
</feature>
<dbReference type="InterPro" id="IPR050214">
    <property type="entry name" value="Cys_Synth/Cystath_Beta-Synth"/>
</dbReference>
<evidence type="ECO:0000256" key="1">
    <source>
        <dbReference type="SAM" id="MobiDB-lite"/>
    </source>
</evidence>
<dbReference type="SUPFAM" id="SSF52821">
    <property type="entry name" value="Rhodanese/Cell cycle control phosphatase"/>
    <property type="match status" value="1"/>
</dbReference>
<dbReference type="Pfam" id="PF00581">
    <property type="entry name" value="Rhodanese"/>
    <property type="match status" value="1"/>
</dbReference>
<dbReference type="SUPFAM" id="SSF53686">
    <property type="entry name" value="Tryptophan synthase beta subunit-like PLP-dependent enzymes"/>
    <property type="match status" value="1"/>
</dbReference>
<dbReference type="EMBL" id="CP042192">
    <property type="protein sequence ID" value="QDS72599.1"/>
    <property type="molecule type" value="Genomic_DNA"/>
</dbReference>
<organism evidence="3 4">
    <name type="scientific">Venturia effusa</name>
    <dbReference type="NCBI Taxonomy" id="50376"/>
    <lineage>
        <taxon>Eukaryota</taxon>
        <taxon>Fungi</taxon>
        <taxon>Dikarya</taxon>
        <taxon>Ascomycota</taxon>
        <taxon>Pezizomycotina</taxon>
        <taxon>Dothideomycetes</taxon>
        <taxon>Pleosporomycetidae</taxon>
        <taxon>Venturiales</taxon>
        <taxon>Venturiaceae</taxon>
        <taxon>Venturia</taxon>
    </lineage>
</organism>
<dbReference type="InterPro" id="IPR001926">
    <property type="entry name" value="TrpB-like_PALP"/>
</dbReference>
<reference evidence="3 4" key="1">
    <citation type="submission" date="2019-07" db="EMBL/GenBank/DDBJ databases">
        <title>Finished genome of Venturia effusa.</title>
        <authorList>
            <person name="Young C.A."/>
            <person name="Cox M.P."/>
            <person name="Ganley A.R.D."/>
            <person name="David W.J."/>
        </authorList>
    </citation>
    <scope>NUCLEOTIDE SEQUENCE [LARGE SCALE GENOMIC DNA]</scope>
    <source>
        <strain evidence="4">albino</strain>
    </source>
</reference>